<sequence>MKSTLSGIILALFAFILSAHQSFGFSTGSPIRALAQDHVVFDKSPDPENVPLYTPSILRLPGGRLVGANERSDQWRKMGNLWARICTSDDGGLTWTLRAKAGIAHGRLFKAGKSIYYLGHAGDLQIMRSDDNGETWTRQVALTAGQEWHQSACNVWHAKGNVYLVMEHLTPGEGGFWSKLAPVPMRAKEIDDLTKRESWVMAQNELTFADLIPGFKENKPQLNGFGIPFFEQTFPKTNVLAKNRQMHPMGWFETNIVQITDPAHYWYDPTGRTFHLFMRTHTGGTGYAALAKMTENPDGSMITSLVTVPSGQTMLFLPFPGGQMRFHVLYDEKTKLYWLLGTQATDSMTRLEYLAPDRFGLPNDERQRMVLHFSKNMVDWCFAGLVAAGPGNKGSRHYASMDIDGDDLVILARSGDENAKTAHNGNLITFHRIRNFRDLVY</sequence>
<dbReference type="RefSeq" id="WP_084441755.1">
    <property type="nucleotide sequence ID" value="NZ_CP109796.1"/>
</dbReference>
<dbReference type="EMBL" id="LRRQ01000055">
    <property type="protein sequence ID" value="OAM90538.1"/>
    <property type="molecule type" value="Genomic_DNA"/>
</dbReference>
<dbReference type="SUPFAM" id="SSF50939">
    <property type="entry name" value="Sialidases"/>
    <property type="match status" value="1"/>
</dbReference>
<gene>
    <name evidence="1" type="ORF">AW736_00445</name>
</gene>
<reference evidence="1 2" key="1">
    <citation type="submission" date="2016-01" db="EMBL/GenBank/DDBJ databases">
        <title>High potential of lignocellulose degradation of a new Verrucomicrobia species.</title>
        <authorList>
            <person name="Wang Y."/>
            <person name="Shi Y."/>
            <person name="Qiu Z."/>
            <person name="Liu S."/>
            <person name="Yang H."/>
        </authorList>
    </citation>
    <scope>NUCLEOTIDE SEQUENCE [LARGE SCALE GENOMIC DNA]</scope>
    <source>
        <strain evidence="1 2">TSB47</strain>
    </source>
</reference>
<dbReference type="AlphaFoldDB" id="A0A178ILA4"/>
<protein>
    <recommendedName>
        <fullName evidence="3">Exo-alpha-sialidase</fullName>
    </recommendedName>
</protein>
<accession>A0A178ILA4</accession>
<evidence type="ECO:0000313" key="1">
    <source>
        <dbReference type="EMBL" id="OAM90538.1"/>
    </source>
</evidence>
<proteinExistence type="predicted"/>
<dbReference type="Proteomes" id="UP000078486">
    <property type="component" value="Unassembled WGS sequence"/>
</dbReference>
<comment type="caution">
    <text evidence="1">The sequence shown here is derived from an EMBL/GenBank/DDBJ whole genome shotgun (WGS) entry which is preliminary data.</text>
</comment>
<name>A0A178ILA4_9BACT</name>
<dbReference type="STRING" id="1184151.AW736_00445"/>
<organism evidence="1 2">
    <name type="scientific">Termitidicoccus mucosus</name>
    <dbReference type="NCBI Taxonomy" id="1184151"/>
    <lineage>
        <taxon>Bacteria</taxon>
        <taxon>Pseudomonadati</taxon>
        <taxon>Verrucomicrobiota</taxon>
        <taxon>Opitutia</taxon>
        <taxon>Opitutales</taxon>
        <taxon>Opitutaceae</taxon>
        <taxon>Termitidicoccus</taxon>
    </lineage>
</organism>
<evidence type="ECO:0000313" key="2">
    <source>
        <dbReference type="Proteomes" id="UP000078486"/>
    </source>
</evidence>
<dbReference type="CDD" id="cd15482">
    <property type="entry name" value="Sialidase_non-viral"/>
    <property type="match status" value="1"/>
</dbReference>
<dbReference type="Gene3D" id="2.120.10.10">
    <property type="match status" value="1"/>
</dbReference>
<dbReference type="OrthoDB" id="9764804at2"/>
<evidence type="ECO:0008006" key="3">
    <source>
        <dbReference type="Google" id="ProtNLM"/>
    </source>
</evidence>
<keyword evidence="2" id="KW-1185">Reference proteome</keyword>
<dbReference type="InterPro" id="IPR036278">
    <property type="entry name" value="Sialidase_sf"/>
</dbReference>